<dbReference type="InterPro" id="IPR012173">
    <property type="entry name" value="Mpp10"/>
</dbReference>
<feature type="compositionally biased region" description="Acidic residues" evidence="8">
    <location>
        <begin position="257"/>
        <end position="269"/>
    </location>
</feature>
<dbReference type="PIRSF" id="PIRSF017300">
    <property type="entry name" value="snoRNP_Mpp10"/>
    <property type="match status" value="1"/>
</dbReference>
<comment type="subcellular location">
    <subcellularLocation>
        <location evidence="1 7">Nucleus</location>
        <location evidence="1 7">Nucleolus</location>
    </subcellularLocation>
</comment>
<comment type="caution">
    <text evidence="9">The sequence shown here is derived from an EMBL/GenBank/DDBJ whole genome shotgun (WGS) entry which is preliminary data.</text>
</comment>
<protein>
    <recommendedName>
        <fullName evidence="7">U3 small nucleolar ribonucleoprotein protein MPP10</fullName>
    </recommendedName>
</protein>
<dbReference type="GO" id="GO:0006364">
    <property type="term" value="P:rRNA processing"/>
    <property type="evidence" value="ECO:0007669"/>
    <property type="project" value="UniProtKB-KW"/>
</dbReference>
<feature type="region of interest" description="Disordered" evidence="8">
    <location>
        <begin position="470"/>
        <end position="507"/>
    </location>
</feature>
<gene>
    <name evidence="9" type="ORF">HPP92_018752</name>
</gene>
<evidence type="ECO:0000313" key="10">
    <source>
        <dbReference type="Proteomes" id="UP000636800"/>
    </source>
</evidence>
<evidence type="ECO:0000256" key="3">
    <source>
        <dbReference type="ARBA" id="ARBA00022552"/>
    </source>
</evidence>
<reference evidence="9 10" key="1">
    <citation type="journal article" date="2020" name="Nat. Food">
        <title>A phased Vanilla planifolia genome enables genetic improvement of flavour and production.</title>
        <authorList>
            <person name="Hasing T."/>
            <person name="Tang H."/>
            <person name="Brym M."/>
            <person name="Khazi F."/>
            <person name="Huang T."/>
            <person name="Chambers A.H."/>
        </authorList>
    </citation>
    <scope>NUCLEOTIDE SEQUENCE [LARGE SCALE GENOMIC DNA]</scope>
    <source>
        <tissue evidence="9">Leaf</tissue>
    </source>
</reference>
<name>A0A835QG78_VANPL</name>
<feature type="region of interest" description="Disordered" evidence="8">
    <location>
        <begin position="97"/>
        <end position="272"/>
    </location>
</feature>
<organism evidence="9 10">
    <name type="scientific">Vanilla planifolia</name>
    <name type="common">Vanilla</name>
    <dbReference type="NCBI Taxonomy" id="51239"/>
    <lineage>
        <taxon>Eukaryota</taxon>
        <taxon>Viridiplantae</taxon>
        <taxon>Streptophyta</taxon>
        <taxon>Embryophyta</taxon>
        <taxon>Tracheophyta</taxon>
        <taxon>Spermatophyta</taxon>
        <taxon>Magnoliopsida</taxon>
        <taxon>Liliopsida</taxon>
        <taxon>Asparagales</taxon>
        <taxon>Orchidaceae</taxon>
        <taxon>Vanilloideae</taxon>
        <taxon>Vanilleae</taxon>
        <taxon>Vanilla</taxon>
    </lineage>
</organism>
<comment type="function">
    <text evidence="7">Involved in nucleolar processing of pre-18S ribosomal RNA.</text>
</comment>
<dbReference type="GO" id="GO:0034457">
    <property type="term" value="C:Mpp10 complex"/>
    <property type="evidence" value="ECO:0007669"/>
    <property type="project" value="UniProtKB-UniRule"/>
</dbReference>
<keyword evidence="4 7" id="KW-0539">Nucleus</keyword>
<dbReference type="PANTHER" id="PTHR17039:SF0">
    <property type="entry name" value="U3 SMALL NUCLEOLAR RIBONUCLEOPROTEIN PROTEIN MPP10"/>
    <property type="match status" value="1"/>
</dbReference>
<feature type="compositionally biased region" description="Basic residues" evidence="8">
    <location>
        <begin position="471"/>
        <end position="483"/>
    </location>
</feature>
<dbReference type="Proteomes" id="UP000636800">
    <property type="component" value="Unassembled WGS sequence"/>
</dbReference>
<feature type="compositionally biased region" description="Basic and acidic residues" evidence="8">
    <location>
        <begin position="484"/>
        <end position="493"/>
    </location>
</feature>
<dbReference type="GO" id="GO:0032040">
    <property type="term" value="C:small-subunit processome"/>
    <property type="evidence" value="ECO:0007669"/>
    <property type="project" value="TreeGrafter"/>
</dbReference>
<feature type="compositionally biased region" description="Acidic residues" evidence="8">
    <location>
        <begin position="199"/>
        <end position="227"/>
    </location>
</feature>
<evidence type="ECO:0000256" key="7">
    <source>
        <dbReference type="PIRNR" id="PIRNR017300"/>
    </source>
</evidence>
<evidence type="ECO:0000313" key="9">
    <source>
        <dbReference type="EMBL" id="KAG0467172.1"/>
    </source>
</evidence>
<dbReference type="Pfam" id="PF04006">
    <property type="entry name" value="Mpp10"/>
    <property type="match status" value="2"/>
</dbReference>
<dbReference type="EMBL" id="JADCNL010000009">
    <property type="protein sequence ID" value="KAG0467172.1"/>
    <property type="molecule type" value="Genomic_DNA"/>
</dbReference>
<keyword evidence="2 7" id="KW-0690">Ribosome biogenesis</keyword>
<evidence type="ECO:0000256" key="4">
    <source>
        <dbReference type="ARBA" id="ARBA00023242"/>
    </source>
</evidence>
<sequence>MAASTAPNVDAGEEALKLLCSEEPPAFLTPSTKLSATSRSAARYLFSSLLPYCSKPPVEELLVDDKYDAEQIWSQIDLLSRPIISLLRRDVKRLQREPSGGQVRKVEPKEREGEDEQENLEAGGGEEDDDVDDGFEDEVEDGEEMNEDEEEDGERKNVLEDQFLKIKELEEYLENDEAREYGLPRKGRKLEGNEKENVNDEDEGNEEEEEDEDDEMFEDMDDDDDDAENARYEDFFGRKNVIHKRSGATREKTAPDVQDDQISVEEDKDGMEINTQNIGTLSTHEKELLKLRSKIEEMEKANLEPKLWTMQGEVTAVKRPKNSALEVDLDFEHNGNFDDVQRAPKLPSRAPKELKELDETKSKKGLAEIYEEEYAQNTGLASAPLSSSDEHKKEASLLFRRLCLKLDALAHFQFAPKPVIEEMSIQANVPALAMEEIAPVAVSDVAMLAPEEVFQGKGNIKEEAELTQADRKKRRATKKRKFKAEKAKIEARKPRPNAHQLQPNGSRMELIATTSWSSTLEALEEEVV</sequence>
<evidence type="ECO:0000256" key="5">
    <source>
        <dbReference type="ARBA" id="ARBA00023274"/>
    </source>
</evidence>
<accession>A0A835QG78</accession>
<evidence type="ECO:0000256" key="1">
    <source>
        <dbReference type="ARBA" id="ARBA00004604"/>
    </source>
</evidence>
<dbReference type="PANTHER" id="PTHR17039">
    <property type="entry name" value="U3 SMALL NUCLEOLAR RIBONUCLEOPROTEIN PROTEIN MPP10"/>
    <property type="match status" value="1"/>
</dbReference>
<dbReference type="GO" id="GO:0005732">
    <property type="term" value="C:sno(s)RNA-containing ribonucleoprotein complex"/>
    <property type="evidence" value="ECO:0007669"/>
    <property type="project" value="UniProtKB-UniRule"/>
</dbReference>
<keyword evidence="5 7" id="KW-0687">Ribonucleoprotein</keyword>
<dbReference type="AlphaFoldDB" id="A0A835QG78"/>
<feature type="compositionally biased region" description="Basic and acidic residues" evidence="8">
    <location>
        <begin position="228"/>
        <end position="237"/>
    </location>
</feature>
<keyword evidence="3 7" id="KW-0698">rRNA processing</keyword>
<evidence type="ECO:0000256" key="2">
    <source>
        <dbReference type="ARBA" id="ARBA00022517"/>
    </source>
</evidence>
<proteinExistence type="inferred from homology"/>
<evidence type="ECO:0000256" key="8">
    <source>
        <dbReference type="SAM" id="MobiDB-lite"/>
    </source>
</evidence>
<keyword evidence="10" id="KW-1185">Reference proteome</keyword>
<comment type="similarity">
    <text evidence="6 7">Belongs to the MPP10 family.</text>
</comment>
<feature type="compositionally biased region" description="Acidic residues" evidence="8">
    <location>
        <begin position="113"/>
        <end position="152"/>
    </location>
</feature>
<feature type="compositionally biased region" description="Basic and acidic residues" evidence="8">
    <location>
        <begin position="153"/>
        <end position="198"/>
    </location>
</feature>
<evidence type="ECO:0000256" key="6">
    <source>
        <dbReference type="ARBA" id="ARBA00029455"/>
    </source>
</evidence>